<dbReference type="GO" id="GO:0015074">
    <property type="term" value="P:DNA integration"/>
    <property type="evidence" value="ECO:0007669"/>
    <property type="project" value="UniProtKB-KW"/>
</dbReference>
<comment type="similarity">
    <text evidence="1">Belongs to the 'phage' integrase family.</text>
</comment>
<dbReference type="SUPFAM" id="SSF56349">
    <property type="entry name" value="DNA breaking-rejoining enzymes"/>
    <property type="match status" value="1"/>
</dbReference>
<protein>
    <submittedName>
        <fullName evidence="9">Tyrosine recombinase XerD</fullName>
    </submittedName>
</protein>
<keyword evidence="2" id="KW-0229">DNA integration</keyword>
<dbReference type="Pfam" id="PF00589">
    <property type="entry name" value="Phage_integrase"/>
    <property type="match status" value="1"/>
</dbReference>
<dbReference type="PANTHER" id="PTHR30349">
    <property type="entry name" value="PHAGE INTEGRASE-RELATED"/>
    <property type="match status" value="1"/>
</dbReference>
<evidence type="ECO:0000256" key="6">
    <source>
        <dbReference type="SAM" id="MobiDB-lite"/>
    </source>
</evidence>
<dbReference type="PROSITE" id="PS51898">
    <property type="entry name" value="TYR_RECOMBINASE"/>
    <property type="match status" value="1"/>
</dbReference>
<comment type="caution">
    <text evidence="9">The sequence shown here is derived from an EMBL/GenBank/DDBJ whole genome shotgun (WGS) entry which is preliminary data.</text>
</comment>
<gene>
    <name evidence="9" type="primary">xerD_3</name>
    <name evidence="9" type="ORF">KDK_41710</name>
</gene>
<dbReference type="OrthoDB" id="9785687at2"/>
<dbReference type="InterPro" id="IPR013762">
    <property type="entry name" value="Integrase-like_cat_sf"/>
</dbReference>
<dbReference type="InterPro" id="IPR002104">
    <property type="entry name" value="Integrase_catalytic"/>
</dbReference>
<proteinExistence type="inferred from homology"/>
<dbReference type="InterPro" id="IPR011010">
    <property type="entry name" value="DNA_brk_join_enz"/>
</dbReference>
<dbReference type="Gene3D" id="1.10.150.130">
    <property type="match status" value="1"/>
</dbReference>
<evidence type="ECO:0000259" key="7">
    <source>
        <dbReference type="PROSITE" id="PS51898"/>
    </source>
</evidence>
<keyword evidence="10" id="KW-1185">Reference proteome</keyword>
<evidence type="ECO:0000256" key="2">
    <source>
        <dbReference type="ARBA" id="ARBA00022908"/>
    </source>
</evidence>
<dbReference type="Proteomes" id="UP000287188">
    <property type="component" value="Unassembled WGS sequence"/>
</dbReference>
<dbReference type="InterPro" id="IPR004107">
    <property type="entry name" value="Integrase_SAM-like_N"/>
</dbReference>
<dbReference type="EMBL" id="BIFS01000001">
    <property type="protein sequence ID" value="GCE20371.1"/>
    <property type="molecule type" value="Genomic_DNA"/>
</dbReference>
<accession>A0A402AMG6</accession>
<sequence length="326" mass="37595">MRLDETVEHYLRSLITRRLSIHTQLAYRHALALLVRLLADICGVTDLERVTVLHLRQCVQHLLTESVEVQKSRRPPGNGSTLSAGSVCDYIRRWKTFFNWCQREDLIEKNPGTRLEYPKTDERMIDAFTVNQIEHMISIFDLSTPEGFRDYVILLLMLDTGIRRSEVATLRVEDVHDTYIGVFGKGRKERQVGIHPEISNLLWKYIHKYRRPADGDEPILFLSVGRGRVGMPFGRGGMNALIRRLKAATGIDDVRLSAHTFRHTFACMYLDAGGDVFSLSREMGHTDIKTTERYLRSFTSKRARLQHDSHSPINSIKLRSHKKPKK</sequence>
<dbReference type="CDD" id="cd00397">
    <property type="entry name" value="DNA_BRE_C"/>
    <property type="match status" value="1"/>
</dbReference>
<dbReference type="GO" id="GO:0006310">
    <property type="term" value="P:DNA recombination"/>
    <property type="evidence" value="ECO:0007669"/>
    <property type="project" value="UniProtKB-KW"/>
</dbReference>
<feature type="domain" description="Core-binding (CB)" evidence="8">
    <location>
        <begin position="1"/>
        <end position="102"/>
    </location>
</feature>
<dbReference type="PROSITE" id="PS51900">
    <property type="entry name" value="CB"/>
    <property type="match status" value="1"/>
</dbReference>
<evidence type="ECO:0000256" key="4">
    <source>
        <dbReference type="ARBA" id="ARBA00023172"/>
    </source>
</evidence>
<dbReference type="Pfam" id="PF02899">
    <property type="entry name" value="Phage_int_SAM_1"/>
    <property type="match status" value="1"/>
</dbReference>
<dbReference type="InterPro" id="IPR010998">
    <property type="entry name" value="Integrase_recombinase_N"/>
</dbReference>
<dbReference type="PANTHER" id="PTHR30349:SF41">
    <property type="entry name" value="INTEGRASE_RECOMBINASE PROTEIN MJ0367-RELATED"/>
    <property type="match status" value="1"/>
</dbReference>
<keyword evidence="4" id="KW-0233">DNA recombination</keyword>
<reference evidence="10" key="1">
    <citation type="submission" date="2018-12" db="EMBL/GenBank/DDBJ databases">
        <title>Tengunoibacter tsumagoiensis gen. nov., sp. nov., Dictyobacter kobayashii sp. nov., D. alpinus sp. nov., and D. joshuensis sp. nov. and description of Dictyobacteraceae fam. nov. within the order Ktedonobacterales isolated from Tengu-no-mugimeshi.</title>
        <authorList>
            <person name="Wang C.M."/>
            <person name="Zheng Y."/>
            <person name="Sakai Y."/>
            <person name="Toyoda A."/>
            <person name="Minakuchi Y."/>
            <person name="Abe K."/>
            <person name="Yokota A."/>
            <person name="Yabe S."/>
        </authorList>
    </citation>
    <scope>NUCLEOTIDE SEQUENCE [LARGE SCALE GENOMIC DNA]</scope>
    <source>
        <strain evidence="10">Uno11</strain>
    </source>
</reference>
<evidence type="ECO:0000313" key="9">
    <source>
        <dbReference type="EMBL" id="GCE20371.1"/>
    </source>
</evidence>
<dbReference type="InterPro" id="IPR050090">
    <property type="entry name" value="Tyrosine_recombinase_XerCD"/>
</dbReference>
<evidence type="ECO:0000256" key="1">
    <source>
        <dbReference type="ARBA" id="ARBA00008857"/>
    </source>
</evidence>
<dbReference type="Gene3D" id="1.10.443.10">
    <property type="entry name" value="Intergrase catalytic core"/>
    <property type="match status" value="1"/>
</dbReference>
<feature type="region of interest" description="Disordered" evidence="6">
    <location>
        <begin position="304"/>
        <end position="326"/>
    </location>
</feature>
<evidence type="ECO:0000256" key="3">
    <source>
        <dbReference type="ARBA" id="ARBA00023125"/>
    </source>
</evidence>
<evidence type="ECO:0000313" key="10">
    <source>
        <dbReference type="Proteomes" id="UP000287188"/>
    </source>
</evidence>
<dbReference type="GO" id="GO:0003677">
    <property type="term" value="F:DNA binding"/>
    <property type="evidence" value="ECO:0007669"/>
    <property type="project" value="UniProtKB-UniRule"/>
</dbReference>
<evidence type="ECO:0000256" key="5">
    <source>
        <dbReference type="PROSITE-ProRule" id="PRU01248"/>
    </source>
</evidence>
<dbReference type="RefSeq" id="WP_126552064.1">
    <property type="nucleotide sequence ID" value="NZ_BIFS01000001.1"/>
</dbReference>
<dbReference type="AlphaFoldDB" id="A0A402AMG6"/>
<organism evidence="9 10">
    <name type="scientific">Dictyobacter kobayashii</name>
    <dbReference type="NCBI Taxonomy" id="2014872"/>
    <lineage>
        <taxon>Bacteria</taxon>
        <taxon>Bacillati</taxon>
        <taxon>Chloroflexota</taxon>
        <taxon>Ktedonobacteria</taxon>
        <taxon>Ktedonobacterales</taxon>
        <taxon>Dictyobacteraceae</taxon>
        <taxon>Dictyobacter</taxon>
    </lineage>
</organism>
<feature type="domain" description="Tyr recombinase" evidence="7">
    <location>
        <begin position="123"/>
        <end position="308"/>
    </location>
</feature>
<dbReference type="InterPro" id="IPR044068">
    <property type="entry name" value="CB"/>
</dbReference>
<evidence type="ECO:0000259" key="8">
    <source>
        <dbReference type="PROSITE" id="PS51900"/>
    </source>
</evidence>
<name>A0A402AMG6_9CHLR</name>
<keyword evidence="3 5" id="KW-0238">DNA-binding</keyword>